<dbReference type="SMART" id="SM00220">
    <property type="entry name" value="S_TKc"/>
    <property type="match status" value="1"/>
</dbReference>
<proteinExistence type="predicted"/>
<evidence type="ECO:0000256" key="6">
    <source>
        <dbReference type="ARBA" id="ARBA00022840"/>
    </source>
</evidence>
<dbReference type="PANTHER" id="PTHR43289:SF6">
    <property type="entry name" value="SERINE_THREONINE-PROTEIN KINASE NEKL-3"/>
    <property type="match status" value="1"/>
</dbReference>
<dbReference type="Gene3D" id="1.10.510.10">
    <property type="entry name" value="Transferase(Phosphotransferase) domain 1"/>
    <property type="match status" value="1"/>
</dbReference>
<dbReference type="InterPro" id="IPR000719">
    <property type="entry name" value="Prot_kinase_dom"/>
</dbReference>
<dbReference type="PROSITE" id="PS50011">
    <property type="entry name" value="PROTEIN_KINASE_DOM"/>
    <property type="match status" value="1"/>
</dbReference>
<dbReference type="PANTHER" id="PTHR43289">
    <property type="entry name" value="MITOGEN-ACTIVATED PROTEIN KINASE KINASE KINASE 20-RELATED"/>
    <property type="match status" value="1"/>
</dbReference>
<feature type="domain" description="Protein kinase" evidence="9">
    <location>
        <begin position="9"/>
        <end position="266"/>
    </location>
</feature>
<dbReference type="InterPro" id="IPR017441">
    <property type="entry name" value="Protein_kinase_ATP_BS"/>
</dbReference>
<reference evidence="10 11" key="1">
    <citation type="journal article" date="2019" name="Int. J. Syst. Evol. Microbiol.">
        <title>The Global Catalogue of Microorganisms (GCM) 10K type strain sequencing project: providing services to taxonomists for standard genome sequencing and annotation.</title>
        <authorList>
            <consortium name="The Broad Institute Genomics Platform"/>
            <consortium name="The Broad Institute Genome Sequencing Center for Infectious Disease"/>
            <person name="Wu L."/>
            <person name="Ma J."/>
        </authorList>
    </citation>
    <scope>NUCLEOTIDE SEQUENCE [LARGE SCALE GENOMIC DNA]</scope>
    <source>
        <strain evidence="10 11">JCM 13850</strain>
    </source>
</reference>
<name>A0ABN3A3X2_9ACTN</name>
<evidence type="ECO:0000256" key="7">
    <source>
        <dbReference type="PROSITE-ProRule" id="PRU10141"/>
    </source>
</evidence>
<dbReference type="Pfam" id="PF00069">
    <property type="entry name" value="Pkinase"/>
    <property type="match status" value="1"/>
</dbReference>
<dbReference type="PROSITE" id="PS00108">
    <property type="entry name" value="PROTEIN_KINASE_ST"/>
    <property type="match status" value="1"/>
</dbReference>
<keyword evidence="6 7" id="KW-0067">ATP-binding</keyword>
<dbReference type="SUPFAM" id="SSF56112">
    <property type="entry name" value="Protein kinase-like (PK-like)"/>
    <property type="match status" value="1"/>
</dbReference>
<keyword evidence="3" id="KW-0808">Transferase</keyword>
<gene>
    <name evidence="10" type="ORF">GCM10009727_59880</name>
</gene>
<dbReference type="PROSITE" id="PS00107">
    <property type="entry name" value="PROTEIN_KINASE_ATP"/>
    <property type="match status" value="1"/>
</dbReference>
<keyword evidence="4 7" id="KW-0547">Nucleotide-binding</keyword>
<dbReference type="CDD" id="cd14014">
    <property type="entry name" value="STKc_PknB_like"/>
    <property type="match status" value="1"/>
</dbReference>
<evidence type="ECO:0000313" key="10">
    <source>
        <dbReference type="EMBL" id="GAA2153449.1"/>
    </source>
</evidence>
<dbReference type="EMBL" id="BAAAMR010000062">
    <property type="protein sequence ID" value="GAA2153449.1"/>
    <property type="molecule type" value="Genomic_DNA"/>
</dbReference>
<dbReference type="Gene3D" id="3.30.200.20">
    <property type="entry name" value="Phosphorylase Kinase, domain 1"/>
    <property type="match status" value="1"/>
</dbReference>
<evidence type="ECO:0000256" key="8">
    <source>
        <dbReference type="SAM" id="MobiDB-lite"/>
    </source>
</evidence>
<dbReference type="Proteomes" id="UP001501020">
    <property type="component" value="Unassembled WGS sequence"/>
</dbReference>
<organism evidence="10 11">
    <name type="scientific">Actinomadura napierensis</name>
    <dbReference type="NCBI Taxonomy" id="267854"/>
    <lineage>
        <taxon>Bacteria</taxon>
        <taxon>Bacillati</taxon>
        <taxon>Actinomycetota</taxon>
        <taxon>Actinomycetes</taxon>
        <taxon>Streptosporangiales</taxon>
        <taxon>Thermomonosporaceae</taxon>
        <taxon>Actinomadura</taxon>
    </lineage>
</organism>
<dbReference type="InterPro" id="IPR008271">
    <property type="entry name" value="Ser/Thr_kinase_AS"/>
</dbReference>
<accession>A0ABN3A3X2</accession>
<evidence type="ECO:0000313" key="11">
    <source>
        <dbReference type="Proteomes" id="UP001501020"/>
    </source>
</evidence>
<comment type="caution">
    <text evidence="10">The sequence shown here is derived from an EMBL/GenBank/DDBJ whole genome shotgun (WGS) entry which is preliminary data.</text>
</comment>
<evidence type="ECO:0000256" key="2">
    <source>
        <dbReference type="ARBA" id="ARBA00022527"/>
    </source>
</evidence>
<protein>
    <recommendedName>
        <fullName evidence="1">non-specific serine/threonine protein kinase</fullName>
        <ecNumber evidence="1">2.7.11.1</ecNumber>
    </recommendedName>
</protein>
<evidence type="ECO:0000256" key="1">
    <source>
        <dbReference type="ARBA" id="ARBA00012513"/>
    </source>
</evidence>
<dbReference type="RefSeq" id="WP_344274470.1">
    <property type="nucleotide sequence ID" value="NZ_BAAAMR010000062.1"/>
</dbReference>
<evidence type="ECO:0000256" key="3">
    <source>
        <dbReference type="ARBA" id="ARBA00022679"/>
    </source>
</evidence>
<feature type="region of interest" description="Disordered" evidence="8">
    <location>
        <begin position="270"/>
        <end position="323"/>
    </location>
</feature>
<keyword evidence="2" id="KW-0723">Serine/threonine-protein kinase</keyword>
<sequence>MNEVLAGRYRLTGELGRGGMGVVWRARDETLNRDVAVKELLLPRETSEAHRELAAQRAVREARAAARLRHPGIITVHDVVLADGRPWIVMELLSGRSLDKLVKQDGPLRPPRAAAFGIGVLEALHAAHKRGVLHRDVKPANVFLRDDGRTVLTDFGIASLTGDAPLTRPGALIGSPAYMAPERIRGEPAGPPSDLWSLGATLYALVEGRTPFARSTSAGTLSAVLTESPALPQRAGPLAGLLLRLLTNDPAERPTAAQTLDELAELAELSDTSQSVKATGRTGPPPLTRVRIPVRTSTRRQGRSAGGHPGGPPRSRSPLWPSW</sequence>
<keyword evidence="5" id="KW-0418">Kinase</keyword>
<evidence type="ECO:0000259" key="9">
    <source>
        <dbReference type="PROSITE" id="PS50011"/>
    </source>
</evidence>
<evidence type="ECO:0000256" key="5">
    <source>
        <dbReference type="ARBA" id="ARBA00022777"/>
    </source>
</evidence>
<evidence type="ECO:0000256" key="4">
    <source>
        <dbReference type="ARBA" id="ARBA00022741"/>
    </source>
</evidence>
<feature type="binding site" evidence="7">
    <location>
        <position position="38"/>
    </location>
    <ligand>
        <name>ATP</name>
        <dbReference type="ChEBI" id="CHEBI:30616"/>
    </ligand>
</feature>
<feature type="compositionally biased region" description="Low complexity" evidence="8">
    <location>
        <begin position="313"/>
        <end position="323"/>
    </location>
</feature>
<dbReference type="InterPro" id="IPR011009">
    <property type="entry name" value="Kinase-like_dom_sf"/>
</dbReference>
<keyword evidence="11" id="KW-1185">Reference proteome</keyword>
<dbReference type="EC" id="2.7.11.1" evidence="1"/>